<dbReference type="CDD" id="cd00093">
    <property type="entry name" value="HTH_XRE"/>
    <property type="match status" value="1"/>
</dbReference>
<protein>
    <recommendedName>
        <fullName evidence="1">HTH cro/C1-type domain-containing protein</fullName>
    </recommendedName>
</protein>
<organism evidence="2 3">
    <name type="scientific">Acidithiobacillus ferrivorans</name>
    <dbReference type="NCBI Taxonomy" id="160808"/>
    <lineage>
        <taxon>Bacteria</taxon>
        <taxon>Pseudomonadati</taxon>
        <taxon>Pseudomonadota</taxon>
        <taxon>Acidithiobacillia</taxon>
        <taxon>Acidithiobacillales</taxon>
        <taxon>Acidithiobacillaceae</taxon>
        <taxon>Acidithiobacillus</taxon>
    </lineage>
</organism>
<dbReference type="EMBL" id="MASQ01000078">
    <property type="protein sequence ID" value="OCB03095.1"/>
    <property type="molecule type" value="Genomic_DNA"/>
</dbReference>
<proteinExistence type="predicted"/>
<dbReference type="InterPro" id="IPR010982">
    <property type="entry name" value="Lambda_DNA-bd_dom_sf"/>
</dbReference>
<dbReference type="InterPro" id="IPR001387">
    <property type="entry name" value="Cro/C1-type_HTH"/>
</dbReference>
<name>A0A1B9BZF1_9PROT</name>
<evidence type="ECO:0000313" key="2">
    <source>
        <dbReference type="EMBL" id="OCB03095.1"/>
    </source>
</evidence>
<dbReference type="GO" id="GO:0003677">
    <property type="term" value="F:DNA binding"/>
    <property type="evidence" value="ECO:0007669"/>
    <property type="project" value="InterPro"/>
</dbReference>
<dbReference type="Gene3D" id="1.10.260.40">
    <property type="entry name" value="lambda repressor-like DNA-binding domains"/>
    <property type="match status" value="1"/>
</dbReference>
<accession>A0A1B9BZF1</accession>
<reference evidence="2 3" key="1">
    <citation type="submission" date="2016-07" db="EMBL/GenBank/DDBJ databases">
        <title>Draft genome of a psychrotolerant acidophile Acidithiobacillus ferrivorans strain YL15.</title>
        <authorList>
            <person name="Peng T."/>
            <person name="Ma L."/>
            <person name="Nan M."/>
            <person name="An N."/>
            <person name="Wang M."/>
            <person name="Qiu G."/>
            <person name="Zeng W."/>
        </authorList>
    </citation>
    <scope>NUCLEOTIDE SEQUENCE [LARGE SCALE GENOMIC DNA]</scope>
    <source>
        <strain evidence="2 3">YL15</strain>
    </source>
</reference>
<sequence>MFQYASCGLPDVWLTNGYREIETPYGHAVSIENLEGLHRAIGLRVTESPKPLTGMELRFLRKELGLSQKSLGEMVGRDAQSIAIWEKGKGLKSQKAMKAADILLRVLYREHASGNGGIRSFIERLNALDRTEQERMQFEEVEGDWHLSAA</sequence>
<dbReference type="Proteomes" id="UP000093129">
    <property type="component" value="Unassembled WGS sequence"/>
</dbReference>
<dbReference type="PROSITE" id="PS50943">
    <property type="entry name" value="HTH_CROC1"/>
    <property type="match status" value="1"/>
</dbReference>
<evidence type="ECO:0000259" key="1">
    <source>
        <dbReference type="PROSITE" id="PS50943"/>
    </source>
</evidence>
<dbReference type="RefSeq" id="WP_065413106.1">
    <property type="nucleotide sequence ID" value="NZ_MASQ01000078.1"/>
</dbReference>
<dbReference type="SUPFAM" id="SSF47413">
    <property type="entry name" value="lambda repressor-like DNA-binding domains"/>
    <property type="match status" value="1"/>
</dbReference>
<dbReference type="AlphaFoldDB" id="A0A1B9BZF1"/>
<comment type="caution">
    <text evidence="2">The sequence shown here is derived from an EMBL/GenBank/DDBJ whole genome shotgun (WGS) entry which is preliminary data.</text>
</comment>
<feature type="domain" description="HTH cro/C1-type" evidence="1">
    <location>
        <begin position="57"/>
        <end position="109"/>
    </location>
</feature>
<gene>
    <name evidence="2" type="ORF">BBC27_09610</name>
</gene>
<evidence type="ECO:0000313" key="3">
    <source>
        <dbReference type="Proteomes" id="UP000093129"/>
    </source>
</evidence>